<sequence length="53" mass="6121">RRAPTTIVYAVVRVALSSPRSKHHAQRRLDPHAQQRLDHSCAWQIQASFSEEQ</sequence>
<comment type="caution">
    <text evidence="1">The sequence shown here is derived from an EMBL/GenBank/DDBJ whole genome shotgun (WGS) entry which is preliminary data.</text>
</comment>
<accession>A0A8S0SCI3</accession>
<protein>
    <submittedName>
        <fullName evidence="1">Uncharacterized protein</fullName>
    </submittedName>
</protein>
<keyword evidence="2" id="KW-1185">Reference proteome</keyword>
<organism evidence="1 2">
    <name type="scientific">Olea europaea subsp. europaea</name>
    <dbReference type="NCBI Taxonomy" id="158383"/>
    <lineage>
        <taxon>Eukaryota</taxon>
        <taxon>Viridiplantae</taxon>
        <taxon>Streptophyta</taxon>
        <taxon>Embryophyta</taxon>
        <taxon>Tracheophyta</taxon>
        <taxon>Spermatophyta</taxon>
        <taxon>Magnoliopsida</taxon>
        <taxon>eudicotyledons</taxon>
        <taxon>Gunneridae</taxon>
        <taxon>Pentapetalae</taxon>
        <taxon>asterids</taxon>
        <taxon>lamiids</taxon>
        <taxon>Lamiales</taxon>
        <taxon>Oleaceae</taxon>
        <taxon>Oleeae</taxon>
        <taxon>Olea</taxon>
    </lineage>
</organism>
<name>A0A8S0SCI3_OLEEU</name>
<evidence type="ECO:0000313" key="1">
    <source>
        <dbReference type="EMBL" id="CAA2989784.1"/>
    </source>
</evidence>
<feature type="non-terminal residue" evidence="1">
    <location>
        <position position="1"/>
    </location>
</feature>
<reference evidence="1 2" key="1">
    <citation type="submission" date="2019-12" db="EMBL/GenBank/DDBJ databases">
        <authorList>
            <person name="Alioto T."/>
            <person name="Alioto T."/>
            <person name="Gomez Garrido J."/>
        </authorList>
    </citation>
    <scope>NUCLEOTIDE SEQUENCE [LARGE SCALE GENOMIC DNA]</scope>
</reference>
<dbReference type="Gramene" id="OE9A020707T1">
    <property type="protein sequence ID" value="OE9A020707C1"/>
    <property type="gene ID" value="OE9A020707"/>
</dbReference>
<dbReference type="Proteomes" id="UP000594638">
    <property type="component" value="Unassembled WGS sequence"/>
</dbReference>
<gene>
    <name evidence="1" type="ORF">OLEA9_A020707</name>
</gene>
<evidence type="ECO:0000313" key="2">
    <source>
        <dbReference type="Proteomes" id="UP000594638"/>
    </source>
</evidence>
<dbReference type="EMBL" id="CACTIH010004150">
    <property type="protein sequence ID" value="CAA2989784.1"/>
    <property type="molecule type" value="Genomic_DNA"/>
</dbReference>
<proteinExistence type="predicted"/>
<dbReference type="AlphaFoldDB" id="A0A8S0SCI3"/>